<gene>
    <name evidence="2" type="ORF">H7F51_01355</name>
</gene>
<evidence type="ECO:0000313" key="3">
    <source>
        <dbReference type="Proteomes" id="UP000566813"/>
    </source>
</evidence>
<name>A0A7X1FNQ7_9SPHN</name>
<evidence type="ECO:0000313" key="2">
    <source>
        <dbReference type="EMBL" id="MBC2664158.1"/>
    </source>
</evidence>
<dbReference type="EMBL" id="JACLAW010000001">
    <property type="protein sequence ID" value="MBC2664158.1"/>
    <property type="molecule type" value="Genomic_DNA"/>
</dbReference>
<reference evidence="2 3" key="1">
    <citation type="submission" date="2020-08" db="EMBL/GenBank/DDBJ databases">
        <title>The genome sequence of type strain Novosphingobium flavum NBRC 111647.</title>
        <authorList>
            <person name="Liu Y."/>
        </authorList>
    </citation>
    <scope>NUCLEOTIDE SEQUENCE [LARGE SCALE GENOMIC DNA]</scope>
    <source>
        <strain evidence="2 3">NBRC 111647</strain>
    </source>
</reference>
<comment type="caution">
    <text evidence="2">The sequence shown here is derived from an EMBL/GenBank/DDBJ whole genome shotgun (WGS) entry which is preliminary data.</text>
</comment>
<dbReference type="Pfam" id="PF24696">
    <property type="entry name" value="UGSC"/>
    <property type="match status" value="1"/>
</dbReference>
<proteinExistence type="predicted"/>
<dbReference type="Proteomes" id="UP000566813">
    <property type="component" value="Unassembled WGS sequence"/>
</dbReference>
<sequence>MTRASIAVEKLGIPTVSLCCDGFKTAGMFIARGEGLPNLPFAVHPGHVNTVPDETVYRNTIEFMADMVVEGLTVQPADVKIAGGHAARDIAFSGSFEEVNEHFLQHEWSDGLPVVPPTIEKVEAFLRHTRRDPDEVLGILKPENREATIWTIAVNGVMAGCRPEYMPILVAIVEALCDPDFGHVNLGNSPGSETVILLNGPIIKDLKFNCTQGVMRPGFQANTSVARFLRLYARNACGFLLHKTDKSCFGDNFKIVVAENEEYLREIGWTTYAEDRGFAPDDNVVTLFFSTEKTAALEVGWPTAEGVLLNIENRMADNQLHVHFVFRGQRTHPMIVLTPTVVDSLIREGFTKQSIKQHFYDHARLRLSNLSGRMVERFHKGIEEGHWPEQLGTSKSMTEHDFVKLTTGPDDYQLFVSGDPARDHVLIFGHNTFRGLPTCRKIERPENWDT</sequence>
<accession>A0A7X1FNQ7</accession>
<evidence type="ECO:0000259" key="1">
    <source>
        <dbReference type="Pfam" id="PF24696"/>
    </source>
</evidence>
<dbReference type="AlphaFoldDB" id="A0A7X1FNQ7"/>
<organism evidence="2 3">
    <name type="scientific">Novosphingobium flavum</name>
    <dbReference type="NCBI Taxonomy" id="1778672"/>
    <lineage>
        <taxon>Bacteria</taxon>
        <taxon>Pseudomonadati</taxon>
        <taxon>Pseudomonadota</taxon>
        <taxon>Alphaproteobacteria</taxon>
        <taxon>Sphingomonadales</taxon>
        <taxon>Sphingomonadaceae</taxon>
        <taxon>Novosphingobium</taxon>
    </lineage>
</organism>
<keyword evidence="3" id="KW-1185">Reference proteome</keyword>
<protein>
    <recommendedName>
        <fullName evidence="1">UGSC-like domain-containing protein</fullName>
    </recommendedName>
</protein>
<feature type="domain" description="UGSC-like" evidence="1">
    <location>
        <begin position="2"/>
        <end position="73"/>
    </location>
</feature>
<dbReference type="InterPro" id="IPR057767">
    <property type="entry name" value="UGSC-like_dom"/>
</dbReference>